<sequence>TLNINWKHVAQTECSHVFSESTNWDLRNYAKREYAGNAWTIIEHFGYPNIRKELEGHGIHSLRNILTLHHTLHSYFDKLKLWLVPTTPNRYQVETSIPLIIFNSWEIPRIIEFQTTQPDLDLPSADYLHIHAACCRVYHMSGAANLRQG</sequence>
<proteinExistence type="predicted"/>
<evidence type="ECO:0000313" key="3">
    <source>
        <dbReference type="Proteomes" id="UP000008370"/>
    </source>
</evidence>
<dbReference type="Proteomes" id="UP000008370">
    <property type="component" value="Unassembled WGS sequence"/>
</dbReference>
<accession>K5WCT2</accession>
<dbReference type="AlphaFoldDB" id="K5WCT2"/>
<dbReference type="EMBL" id="JH931588">
    <property type="protein sequence ID" value="EKM47987.1"/>
    <property type="molecule type" value="Genomic_DNA"/>
</dbReference>
<gene>
    <name evidence="2" type="ORF">PHACADRAFT_109576</name>
</gene>
<dbReference type="Pfam" id="PF13391">
    <property type="entry name" value="HNH_2"/>
    <property type="match status" value="1"/>
</dbReference>
<keyword evidence="3" id="KW-1185">Reference proteome</keyword>
<dbReference type="OrthoDB" id="2104739at2759"/>
<feature type="non-terminal residue" evidence="2">
    <location>
        <position position="149"/>
    </location>
</feature>
<dbReference type="RefSeq" id="XP_007403462.1">
    <property type="nucleotide sequence ID" value="XM_007403400.1"/>
</dbReference>
<dbReference type="InParanoid" id="K5WCT2"/>
<dbReference type="KEGG" id="pco:PHACADRAFT_109576"/>
<dbReference type="InterPro" id="IPR003615">
    <property type="entry name" value="HNH_nuc"/>
</dbReference>
<feature type="domain" description="HNH nuclease" evidence="1">
    <location>
        <begin position="12"/>
        <end position="79"/>
    </location>
</feature>
<protein>
    <recommendedName>
        <fullName evidence="1">HNH nuclease domain-containing protein</fullName>
    </recommendedName>
</protein>
<name>K5WCT2_PHACS</name>
<dbReference type="GeneID" id="18907600"/>
<dbReference type="HOGENOM" id="CLU_049186_2_1_1"/>
<evidence type="ECO:0000313" key="2">
    <source>
        <dbReference type="EMBL" id="EKM47987.1"/>
    </source>
</evidence>
<reference evidence="2 3" key="1">
    <citation type="journal article" date="2012" name="BMC Genomics">
        <title>Comparative genomics of the white-rot fungi, Phanerochaete carnosa and P. chrysosporium, to elucidate the genetic basis of the distinct wood types they colonize.</title>
        <authorList>
            <person name="Suzuki H."/>
            <person name="MacDonald J."/>
            <person name="Syed K."/>
            <person name="Salamov A."/>
            <person name="Hori C."/>
            <person name="Aerts A."/>
            <person name="Henrissat B."/>
            <person name="Wiebenga A."/>
            <person name="vanKuyk P.A."/>
            <person name="Barry K."/>
            <person name="Lindquist E."/>
            <person name="LaButti K."/>
            <person name="Lapidus A."/>
            <person name="Lucas S."/>
            <person name="Coutinho P."/>
            <person name="Gong Y."/>
            <person name="Samejima M."/>
            <person name="Mahadevan R."/>
            <person name="Abou-Zaid M."/>
            <person name="de Vries R.P."/>
            <person name="Igarashi K."/>
            <person name="Yadav J.S."/>
            <person name="Grigoriev I.V."/>
            <person name="Master E.R."/>
        </authorList>
    </citation>
    <scope>NUCLEOTIDE SEQUENCE [LARGE SCALE GENOMIC DNA]</scope>
    <source>
        <strain evidence="2 3">HHB-10118-sp</strain>
    </source>
</reference>
<organism evidence="2 3">
    <name type="scientific">Phanerochaete carnosa (strain HHB-10118-sp)</name>
    <name type="common">White-rot fungus</name>
    <name type="synonym">Peniophora carnosa</name>
    <dbReference type="NCBI Taxonomy" id="650164"/>
    <lineage>
        <taxon>Eukaryota</taxon>
        <taxon>Fungi</taxon>
        <taxon>Dikarya</taxon>
        <taxon>Basidiomycota</taxon>
        <taxon>Agaricomycotina</taxon>
        <taxon>Agaricomycetes</taxon>
        <taxon>Polyporales</taxon>
        <taxon>Phanerochaetaceae</taxon>
        <taxon>Phanerochaete</taxon>
    </lineage>
</organism>
<evidence type="ECO:0000259" key="1">
    <source>
        <dbReference type="Pfam" id="PF13391"/>
    </source>
</evidence>